<keyword evidence="2" id="KW-0732">Signal</keyword>
<proteinExistence type="predicted"/>
<feature type="region of interest" description="Disordered" evidence="1">
    <location>
        <begin position="143"/>
        <end position="178"/>
    </location>
</feature>
<dbReference type="Gene3D" id="2.60.40.1260">
    <property type="entry name" value="Lamin Tail domain"/>
    <property type="match status" value="3"/>
</dbReference>
<evidence type="ECO:0000256" key="2">
    <source>
        <dbReference type="SAM" id="SignalP"/>
    </source>
</evidence>
<feature type="domain" description="LTD" evidence="3">
    <location>
        <begin position="26"/>
        <end position="127"/>
    </location>
</feature>
<comment type="caution">
    <text evidence="4">The sequence shown here is derived from an EMBL/GenBank/DDBJ whole genome shotgun (WGS) entry which is preliminary data.</text>
</comment>
<evidence type="ECO:0000259" key="3">
    <source>
        <dbReference type="PROSITE" id="PS51841"/>
    </source>
</evidence>
<dbReference type="AlphaFoldDB" id="A0A9D9NA13"/>
<accession>A0A9D9NA13</accession>
<dbReference type="InterPro" id="IPR001322">
    <property type="entry name" value="Lamin_tail_dom"/>
</dbReference>
<dbReference type="EMBL" id="JADIME010000087">
    <property type="protein sequence ID" value="MBO8465992.1"/>
    <property type="molecule type" value="Genomic_DNA"/>
</dbReference>
<feature type="compositionally biased region" description="Acidic residues" evidence="1">
    <location>
        <begin position="162"/>
        <end position="171"/>
    </location>
</feature>
<feature type="domain" description="LTD" evidence="3">
    <location>
        <begin position="314"/>
        <end position="436"/>
    </location>
</feature>
<dbReference type="Pfam" id="PF00932">
    <property type="entry name" value="LTD"/>
    <property type="match status" value="3"/>
</dbReference>
<reference evidence="4" key="1">
    <citation type="submission" date="2020-10" db="EMBL/GenBank/DDBJ databases">
        <authorList>
            <person name="Gilroy R."/>
        </authorList>
    </citation>
    <scope>NUCLEOTIDE SEQUENCE</scope>
    <source>
        <strain evidence="4">10037</strain>
    </source>
</reference>
<dbReference type="PROSITE" id="PS51257">
    <property type="entry name" value="PROKAR_LIPOPROTEIN"/>
    <property type="match status" value="1"/>
</dbReference>
<feature type="region of interest" description="Disordered" evidence="1">
    <location>
        <begin position="278"/>
        <end position="316"/>
    </location>
</feature>
<gene>
    <name evidence="4" type="ORF">IAB93_08380</name>
</gene>
<evidence type="ECO:0000256" key="1">
    <source>
        <dbReference type="SAM" id="MobiDB-lite"/>
    </source>
</evidence>
<feature type="signal peptide" evidence="2">
    <location>
        <begin position="1"/>
        <end position="19"/>
    </location>
</feature>
<name>A0A9D9NA13_9BACT</name>
<dbReference type="SUPFAM" id="SSF74853">
    <property type="entry name" value="Lamin A/C globular tail domain"/>
    <property type="match status" value="3"/>
</dbReference>
<dbReference type="PROSITE" id="PS51841">
    <property type="entry name" value="LTD"/>
    <property type="match status" value="3"/>
</dbReference>
<organism evidence="4 5">
    <name type="scientific">Candidatus Merdivivens pullistercoris</name>
    <dbReference type="NCBI Taxonomy" id="2840873"/>
    <lineage>
        <taxon>Bacteria</taxon>
        <taxon>Pseudomonadati</taxon>
        <taxon>Bacteroidota</taxon>
        <taxon>Bacteroidia</taxon>
        <taxon>Bacteroidales</taxon>
        <taxon>Muribaculaceae</taxon>
        <taxon>Muribaculaceae incertae sedis</taxon>
        <taxon>Candidatus Merdivivens</taxon>
    </lineage>
</organism>
<sequence length="474" mass="50722">MKYSKLFFSVALIAGAAFVTGCKDDTEPGTEPSDVQGLFVNEVCSGGTDWIELYNATDAAIDLSGYHVQDNKGTDEEYAFPSGSSIEAKGFLVLEEGTFEFGISGSGDAIVLLDEAYAKIDEVIVPAMEDGFTYSRIEDGGSSWEIVEGGTKGRSNSGTPDDIPDEPEQPDEPGLSDSPVLINEVQGATIDGEQTDFIELYNPSSSSVDISGFKLQDDKGAEEEYTVPEGTSIEAGAIMVFFKDETFTFGLGGSGDVVTVLDAEGNIVDTVEYPEMEDGSSYARIPDGSDNWQTVKDPTPGESNGGGDDPGADPGIPAGYEAIRLNELNGNDKFIELYNLSDEDVDIAGMYFTKDDEDTFTAPEGTVVPAGGFLTVWSEKADGDHDLIFEFGLSADKSVKIELFAPDGTSLDVFKNLSVALGETWGEDDGKYDSKDLGSFARETDGTGDWYIMDATEGRTNEGAGKINDEKIEW</sequence>
<dbReference type="InterPro" id="IPR036415">
    <property type="entry name" value="Lamin_tail_dom_sf"/>
</dbReference>
<dbReference type="Proteomes" id="UP000823597">
    <property type="component" value="Unassembled WGS sequence"/>
</dbReference>
<evidence type="ECO:0000313" key="4">
    <source>
        <dbReference type="EMBL" id="MBO8465992.1"/>
    </source>
</evidence>
<protein>
    <submittedName>
        <fullName evidence="4">Lamin tail domain-containing protein</fullName>
    </submittedName>
</protein>
<reference evidence="4" key="2">
    <citation type="journal article" date="2021" name="PeerJ">
        <title>Extensive microbial diversity within the chicken gut microbiome revealed by metagenomics and culture.</title>
        <authorList>
            <person name="Gilroy R."/>
            <person name="Ravi A."/>
            <person name="Getino M."/>
            <person name="Pursley I."/>
            <person name="Horton D.L."/>
            <person name="Alikhan N.F."/>
            <person name="Baker D."/>
            <person name="Gharbi K."/>
            <person name="Hall N."/>
            <person name="Watson M."/>
            <person name="Adriaenssens E.M."/>
            <person name="Foster-Nyarko E."/>
            <person name="Jarju S."/>
            <person name="Secka A."/>
            <person name="Antonio M."/>
            <person name="Oren A."/>
            <person name="Chaudhuri R.R."/>
            <person name="La Ragione R."/>
            <person name="Hildebrand F."/>
            <person name="Pallen M.J."/>
        </authorList>
    </citation>
    <scope>NUCLEOTIDE SEQUENCE</scope>
    <source>
        <strain evidence="4">10037</strain>
    </source>
</reference>
<feature type="domain" description="LTD" evidence="3">
    <location>
        <begin position="166"/>
        <end position="275"/>
    </location>
</feature>
<feature type="chain" id="PRO_5039173161" evidence="2">
    <location>
        <begin position="20"/>
        <end position="474"/>
    </location>
</feature>
<evidence type="ECO:0000313" key="5">
    <source>
        <dbReference type="Proteomes" id="UP000823597"/>
    </source>
</evidence>